<gene>
    <name evidence="12" type="ORF">AW08_01756</name>
</gene>
<evidence type="ECO:0000256" key="1">
    <source>
        <dbReference type="ARBA" id="ARBA00001947"/>
    </source>
</evidence>
<keyword evidence="3" id="KW-0645">Protease</keyword>
<evidence type="ECO:0000313" key="12">
    <source>
        <dbReference type="EMBL" id="EXI67815.1"/>
    </source>
</evidence>
<dbReference type="GO" id="GO:0071555">
    <property type="term" value="P:cell wall organization"/>
    <property type="evidence" value="ECO:0007669"/>
    <property type="project" value="UniProtKB-KW"/>
</dbReference>
<evidence type="ECO:0000256" key="8">
    <source>
        <dbReference type="ARBA" id="ARBA00023049"/>
    </source>
</evidence>
<keyword evidence="6" id="KW-0378">Hydrolase</keyword>
<comment type="pathway">
    <text evidence="2">Cell wall biogenesis; cell wall polysaccharide biosynthesis.</text>
</comment>
<accession>A0A011NTF6</accession>
<comment type="caution">
    <text evidence="12">The sequence shown here is derived from an EMBL/GenBank/DDBJ whole genome shotgun (WGS) entry which is preliminary data.</text>
</comment>
<sequence>MSKLYDSRRRFFGHAARLLAAGVVLPLTRPALASLPNARQLAFEHTHTGERLSVVFSLGDHYLAESLKRLNVFLRDHYSGEVGNIDPQLFDLLYGIKQELACETAFQVISGYRCPQTNSRLRKSRGGGVARQSLHIEGKAIDIRLAGVPLSDLRDAALAQSRGGVGYYASSDFVHVDTGRVRAW</sequence>
<proteinExistence type="inferred from homology"/>
<dbReference type="STRING" id="1454001.AW08_01756"/>
<evidence type="ECO:0000256" key="10">
    <source>
        <dbReference type="ARBA" id="ARBA00093448"/>
    </source>
</evidence>
<evidence type="ECO:0000256" key="3">
    <source>
        <dbReference type="ARBA" id="ARBA00022670"/>
    </source>
</evidence>
<dbReference type="PANTHER" id="PTHR37425">
    <property type="match status" value="1"/>
</dbReference>
<dbReference type="EMBL" id="JFAX01000008">
    <property type="protein sequence ID" value="EXI67815.1"/>
    <property type="molecule type" value="Genomic_DNA"/>
</dbReference>
<dbReference type="PATRIC" id="fig|1454001.3.peg.1789"/>
<dbReference type="InterPro" id="IPR006311">
    <property type="entry name" value="TAT_signal"/>
</dbReference>
<evidence type="ECO:0000313" key="13">
    <source>
        <dbReference type="Proteomes" id="UP000020218"/>
    </source>
</evidence>
<keyword evidence="13" id="KW-1185">Reference proteome</keyword>
<keyword evidence="8" id="KW-0482">Metalloprotease</keyword>
<organism evidence="12 13">
    <name type="scientific">Candidatus Accumulibacter adjunctus</name>
    <dbReference type="NCBI Taxonomy" id="1454001"/>
    <lineage>
        <taxon>Bacteria</taxon>
        <taxon>Pseudomonadati</taxon>
        <taxon>Pseudomonadota</taxon>
        <taxon>Betaproteobacteria</taxon>
        <taxon>Candidatus Accumulibacter</taxon>
    </lineage>
</organism>
<evidence type="ECO:0000256" key="7">
    <source>
        <dbReference type="ARBA" id="ARBA00022833"/>
    </source>
</evidence>
<dbReference type="InterPro" id="IPR010275">
    <property type="entry name" value="MepK"/>
</dbReference>
<evidence type="ECO:0000256" key="9">
    <source>
        <dbReference type="ARBA" id="ARBA00023316"/>
    </source>
</evidence>
<protein>
    <recommendedName>
        <fullName evidence="11">Murein endopeptidase K</fullName>
    </recommendedName>
</protein>
<reference evidence="12" key="1">
    <citation type="submission" date="2014-02" db="EMBL/GenBank/DDBJ databases">
        <title>Expanding our view of genomic diversity in Candidatus Accumulibacter clades.</title>
        <authorList>
            <person name="Skennerton C.T."/>
            <person name="Barr J.J."/>
            <person name="Slater F.R."/>
            <person name="Bond P.L."/>
            <person name="Tyson G.W."/>
        </authorList>
    </citation>
    <scope>NUCLEOTIDE SEQUENCE [LARGE SCALE GENOMIC DNA]</scope>
</reference>
<evidence type="ECO:0000256" key="6">
    <source>
        <dbReference type="ARBA" id="ARBA00022801"/>
    </source>
</evidence>
<dbReference type="PANTHER" id="PTHR37425:SF1">
    <property type="entry name" value="OUTER MEMBRANE PROTEIN"/>
    <property type="match status" value="1"/>
</dbReference>
<keyword evidence="7" id="KW-0862">Zinc</keyword>
<dbReference type="GO" id="GO:0008237">
    <property type="term" value="F:metallopeptidase activity"/>
    <property type="evidence" value="ECO:0007669"/>
    <property type="project" value="UniProtKB-KW"/>
</dbReference>
<dbReference type="InterPro" id="IPR009045">
    <property type="entry name" value="Zn_M74/Hedgehog-like"/>
</dbReference>
<dbReference type="Proteomes" id="UP000020218">
    <property type="component" value="Unassembled WGS sequence"/>
</dbReference>
<dbReference type="PROSITE" id="PS51318">
    <property type="entry name" value="TAT"/>
    <property type="match status" value="1"/>
</dbReference>
<evidence type="ECO:0000256" key="2">
    <source>
        <dbReference type="ARBA" id="ARBA00004776"/>
    </source>
</evidence>
<keyword evidence="9" id="KW-0961">Cell wall biogenesis/degradation</keyword>
<dbReference type="GO" id="GO:0006508">
    <property type="term" value="P:proteolysis"/>
    <property type="evidence" value="ECO:0007669"/>
    <property type="project" value="UniProtKB-KW"/>
</dbReference>
<evidence type="ECO:0000256" key="4">
    <source>
        <dbReference type="ARBA" id="ARBA00022723"/>
    </source>
</evidence>
<evidence type="ECO:0000256" key="5">
    <source>
        <dbReference type="ARBA" id="ARBA00022729"/>
    </source>
</evidence>
<keyword evidence="5" id="KW-0732">Signal</keyword>
<name>A0A011NTF6_9PROT</name>
<evidence type="ECO:0000256" key="11">
    <source>
        <dbReference type="ARBA" id="ARBA00093666"/>
    </source>
</evidence>
<dbReference type="GO" id="GO:0046872">
    <property type="term" value="F:metal ion binding"/>
    <property type="evidence" value="ECO:0007669"/>
    <property type="project" value="UniProtKB-KW"/>
</dbReference>
<comment type="similarity">
    <text evidence="10">Belongs to the peptidase M15 family.</text>
</comment>
<keyword evidence="4" id="KW-0479">Metal-binding</keyword>
<dbReference type="Pfam" id="PF05951">
    <property type="entry name" value="Peptidase_M15_2"/>
    <property type="match status" value="1"/>
</dbReference>
<comment type="cofactor">
    <cofactor evidence="1">
        <name>Zn(2+)</name>
        <dbReference type="ChEBI" id="CHEBI:29105"/>
    </cofactor>
</comment>
<dbReference type="Gene3D" id="3.30.1380.10">
    <property type="match status" value="1"/>
</dbReference>
<dbReference type="AlphaFoldDB" id="A0A011NTF6"/>
<dbReference type="SUPFAM" id="SSF55166">
    <property type="entry name" value="Hedgehog/DD-peptidase"/>
    <property type="match status" value="1"/>
</dbReference>